<dbReference type="EMBL" id="CP000478">
    <property type="protein sequence ID" value="ABK17553.1"/>
    <property type="molecule type" value="Genomic_DNA"/>
</dbReference>
<accession>A0LJF1</accession>
<protein>
    <recommendedName>
        <fullName evidence="3">Helix-turn-helix type 11 domain-containing protein</fullName>
    </recommendedName>
</protein>
<gene>
    <name evidence="1" type="ordered locus">Sfum_1868</name>
</gene>
<proteinExistence type="predicted"/>
<dbReference type="AlphaFoldDB" id="A0LJF1"/>
<dbReference type="HOGENOM" id="CLU_2467903_0_0_7"/>
<dbReference type="InParanoid" id="A0LJF1"/>
<name>A0LJF1_SYNFM</name>
<organism evidence="1 2">
    <name type="scientific">Syntrophobacter fumaroxidans (strain DSM 10017 / MPOB)</name>
    <dbReference type="NCBI Taxonomy" id="335543"/>
    <lineage>
        <taxon>Bacteria</taxon>
        <taxon>Pseudomonadati</taxon>
        <taxon>Thermodesulfobacteriota</taxon>
        <taxon>Syntrophobacteria</taxon>
        <taxon>Syntrophobacterales</taxon>
        <taxon>Syntrophobacteraceae</taxon>
        <taxon>Syntrophobacter</taxon>
    </lineage>
</organism>
<dbReference type="Proteomes" id="UP000001784">
    <property type="component" value="Chromosome"/>
</dbReference>
<keyword evidence="2" id="KW-1185">Reference proteome</keyword>
<evidence type="ECO:0000313" key="1">
    <source>
        <dbReference type="EMBL" id="ABK17553.1"/>
    </source>
</evidence>
<evidence type="ECO:0008006" key="3">
    <source>
        <dbReference type="Google" id="ProtNLM"/>
    </source>
</evidence>
<dbReference type="KEGG" id="sfu:Sfum_1868"/>
<reference evidence="1 2" key="1">
    <citation type="submission" date="2006-10" db="EMBL/GenBank/DDBJ databases">
        <title>Complete sequence of Syntrophobacter fumaroxidans MPOB.</title>
        <authorList>
            <consortium name="US DOE Joint Genome Institute"/>
            <person name="Copeland A."/>
            <person name="Lucas S."/>
            <person name="Lapidus A."/>
            <person name="Barry K."/>
            <person name="Detter J.C."/>
            <person name="Glavina del Rio T."/>
            <person name="Hammon N."/>
            <person name="Israni S."/>
            <person name="Pitluck S."/>
            <person name="Goltsman E.G."/>
            <person name="Martinez M."/>
            <person name="Schmutz J."/>
            <person name="Larimer F."/>
            <person name="Land M."/>
            <person name="Hauser L."/>
            <person name="Kyrpides N."/>
            <person name="Kim E."/>
            <person name="Boone D.R."/>
            <person name="Brockman F."/>
            <person name="Culley D."/>
            <person name="Ferry J."/>
            <person name="Gunsalus R."/>
            <person name="McInerney M.J."/>
            <person name="Morrison M."/>
            <person name="Plugge C."/>
            <person name="Rohlin L."/>
            <person name="Scholten J."/>
            <person name="Sieber J."/>
            <person name="Stams A.J.M."/>
            <person name="Worm P."/>
            <person name="Henstra A.M."/>
            <person name="Richardson P."/>
        </authorList>
    </citation>
    <scope>NUCLEOTIDE SEQUENCE [LARGE SCALE GENOMIC DNA]</scope>
    <source>
        <strain evidence="2">DSM 10017 / MPOB</strain>
    </source>
</reference>
<sequence>MPRPLPGTMLRAKENAMTRVGHRGRMRDHAVILQRLLKEHKRISLARIAEELGASELTARRWIDSFSCVMPIRLEKGIVIVEDFRRRE</sequence>
<evidence type="ECO:0000313" key="2">
    <source>
        <dbReference type="Proteomes" id="UP000001784"/>
    </source>
</evidence>